<accession>A0ACC1N9B1</accession>
<gene>
    <name evidence="1" type="ORF">NQ176_g5744</name>
</gene>
<dbReference type="Proteomes" id="UP001143910">
    <property type="component" value="Unassembled WGS sequence"/>
</dbReference>
<evidence type="ECO:0000313" key="2">
    <source>
        <dbReference type="Proteomes" id="UP001143910"/>
    </source>
</evidence>
<reference evidence="1" key="1">
    <citation type="submission" date="2022-08" db="EMBL/GenBank/DDBJ databases">
        <title>Genome Sequence of Lecanicillium fungicola.</title>
        <authorList>
            <person name="Buettner E."/>
        </authorList>
    </citation>
    <scope>NUCLEOTIDE SEQUENCE</scope>
    <source>
        <strain evidence="1">Babe33</strain>
    </source>
</reference>
<sequence>MRKLWPSGLPPPRILMYEREPRVTPEGRDGYSISLAGYDETGGLFAARDMGILDQVLQRATPGLDGDFKLTLWDSTWKELLVQKYKPVDGLPTAGIRIARRELRNLLIEVAGTNDVTWGASCVGAKKLANGKIMVDVVNHSNSKERSQVECDLLVVADGASSKIRDMVRPEDPLQYTGIMMKGGLAVFPDGLPKPVDKNWGILLSKGQGVACFFSPYNEKSMAWGVSYRSESIEAPVNYSNPRDVQSVLDDCLELGKDFAEPFGSIIKATKPQEVSRLPAKDKQPFRHNISVTGPILFIGDSNHAVSPYAGYGASLAMKDGWDLSSKICEALELGDAVAAYDTVSVPRATKVIKESHSRIGMGHATGLSYYLAKTKITIGSYFV</sequence>
<dbReference type="EMBL" id="JANJQO010000757">
    <property type="protein sequence ID" value="KAJ2975033.1"/>
    <property type="molecule type" value="Genomic_DNA"/>
</dbReference>
<evidence type="ECO:0000313" key="1">
    <source>
        <dbReference type="EMBL" id="KAJ2975033.1"/>
    </source>
</evidence>
<protein>
    <submittedName>
        <fullName evidence="1">Uncharacterized protein</fullName>
    </submittedName>
</protein>
<organism evidence="1 2">
    <name type="scientific">Zarea fungicola</name>
    <dbReference type="NCBI Taxonomy" id="93591"/>
    <lineage>
        <taxon>Eukaryota</taxon>
        <taxon>Fungi</taxon>
        <taxon>Dikarya</taxon>
        <taxon>Ascomycota</taxon>
        <taxon>Pezizomycotina</taxon>
        <taxon>Sordariomycetes</taxon>
        <taxon>Hypocreomycetidae</taxon>
        <taxon>Hypocreales</taxon>
        <taxon>Cordycipitaceae</taxon>
        <taxon>Zarea</taxon>
    </lineage>
</organism>
<name>A0ACC1N9B1_9HYPO</name>
<comment type="caution">
    <text evidence="1">The sequence shown here is derived from an EMBL/GenBank/DDBJ whole genome shotgun (WGS) entry which is preliminary data.</text>
</comment>
<keyword evidence="2" id="KW-1185">Reference proteome</keyword>
<proteinExistence type="predicted"/>